<feature type="transmembrane region" description="Helical" evidence="1">
    <location>
        <begin position="43"/>
        <end position="62"/>
    </location>
</feature>
<dbReference type="InterPro" id="IPR010559">
    <property type="entry name" value="Sig_transdc_His_kin_internal"/>
</dbReference>
<dbReference type="Gene3D" id="3.30.565.10">
    <property type="entry name" value="Histidine kinase-like ATPase, C-terminal domain"/>
    <property type="match status" value="1"/>
</dbReference>
<feature type="transmembrane region" description="Helical" evidence="1">
    <location>
        <begin position="74"/>
        <end position="97"/>
    </location>
</feature>
<keyword evidence="1" id="KW-0472">Membrane</keyword>
<dbReference type="Pfam" id="PF06580">
    <property type="entry name" value="His_kinase"/>
    <property type="match status" value="1"/>
</dbReference>
<keyword evidence="1" id="KW-0812">Transmembrane</keyword>
<name>A0A644UJB6_9ZZZZ</name>
<proteinExistence type="predicted"/>
<dbReference type="PANTHER" id="PTHR34220">
    <property type="entry name" value="SENSOR HISTIDINE KINASE YPDA"/>
    <property type="match status" value="1"/>
</dbReference>
<evidence type="ECO:0000259" key="2">
    <source>
        <dbReference type="Pfam" id="PF06580"/>
    </source>
</evidence>
<organism evidence="3">
    <name type="scientific">bioreactor metagenome</name>
    <dbReference type="NCBI Taxonomy" id="1076179"/>
    <lineage>
        <taxon>unclassified sequences</taxon>
        <taxon>metagenomes</taxon>
        <taxon>ecological metagenomes</taxon>
    </lineage>
</organism>
<reference evidence="3" key="1">
    <citation type="submission" date="2019-08" db="EMBL/GenBank/DDBJ databases">
        <authorList>
            <person name="Kucharzyk K."/>
            <person name="Murdoch R.W."/>
            <person name="Higgins S."/>
            <person name="Loffler F."/>
        </authorList>
    </citation>
    <scope>NUCLEOTIDE SEQUENCE</scope>
</reference>
<dbReference type="InterPro" id="IPR050640">
    <property type="entry name" value="Bact_2-comp_sensor_kinase"/>
</dbReference>
<keyword evidence="1" id="KW-1133">Transmembrane helix</keyword>
<evidence type="ECO:0000313" key="3">
    <source>
        <dbReference type="EMBL" id="MPL78990.1"/>
    </source>
</evidence>
<dbReference type="EMBL" id="VSSQ01000122">
    <property type="protein sequence ID" value="MPL78990.1"/>
    <property type="molecule type" value="Genomic_DNA"/>
</dbReference>
<dbReference type="SUPFAM" id="SSF55874">
    <property type="entry name" value="ATPase domain of HSP90 chaperone/DNA topoisomerase II/histidine kinase"/>
    <property type="match status" value="1"/>
</dbReference>
<feature type="transmembrane region" description="Helical" evidence="1">
    <location>
        <begin position="128"/>
        <end position="148"/>
    </location>
</feature>
<dbReference type="GO" id="GO:0000155">
    <property type="term" value="F:phosphorelay sensor kinase activity"/>
    <property type="evidence" value="ECO:0007669"/>
    <property type="project" value="InterPro"/>
</dbReference>
<gene>
    <name evidence="3" type="ORF">SDC9_24863</name>
</gene>
<feature type="transmembrane region" description="Helical" evidence="1">
    <location>
        <begin position="12"/>
        <end position="31"/>
    </location>
</feature>
<protein>
    <recommendedName>
        <fullName evidence="2">Signal transduction histidine kinase internal region domain-containing protein</fullName>
    </recommendedName>
</protein>
<comment type="caution">
    <text evidence="3">The sequence shown here is derived from an EMBL/GenBank/DDBJ whole genome shotgun (WGS) entry which is preliminary data.</text>
</comment>
<dbReference type="PANTHER" id="PTHR34220:SF7">
    <property type="entry name" value="SENSOR HISTIDINE KINASE YPDA"/>
    <property type="match status" value="1"/>
</dbReference>
<dbReference type="GO" id="GO:0016020">
    <property type="term" value="C:membrane"/>
    <property type="evidence" value="ECO:0007669"/>
    <property type="project" value="InterPro"/>
</dbReference>
<evidence type="ECO:0000256" key="1">
    <source>
        <dbReference type="SAM" id="Phobius"/>
    </source>
</evidence>
<accession>A0A644UJB6</accession>
<feature type="domain" description="Signal transduction histidine kinase internal region" evidence="2">
    <location>
        <begin position="170"/>
        <end position="247"/>
    </location>
</feature>
<sequence length="360" mass="41419">MQNMKGDKLTLFIHLAFWAVVLLLPWFMISGNLEQTGFFEGRYYVRVVIGGALFYFSYLWLVPSYYLKGRKPEFFLYAVLAIVLSVVLTDNLGHWLFPDDLLRQRMDMLRDRMASEGMDFHGPPPAMHMMNTAFISMLITGLAMGLRLTEAYNLKEKEHRDLEKEKLTSELSMLKNQISPHFFFNTLNNIYSLTESGSRDASTAILKLSKMMRYVLYDSETGNITLEQELAFMNNYIDLMRLRLSDKVKVSVDFRPHSEQLSIPPMIFISFIENAFKHGISYKSPSFIDISLRSSDNRIEFSCTNSRSSEKASDSGSGPGIGLENIRKRLNLLYPGRHTLEISESNESYNVQLNINLRKA</sequence>
<dbReference type="AlphaFoldDB" id="A0A644UJB6"/>
<dbReference type="InterPro" id="IPR036890">
    <property type="entry name" value="HATPase_C_sf"/>
</dbReference>